<dbReference type="KEGG" id="dci:113470476"/>
<dbReference type="AlphaFoldDB" id="A0A3Q0J8F0"/>
<keyword evidence="2" id="KW-0812">Transmembrane</keyword>
<protein>
    <submittedName>
        <fullName evidence="4">Uncharacterized protein LOC113470476 isoform X1</fullName>
    </submittedName>
    <submittedName>
        <fullName evidence="5">Uncharacterized protein LOC113470476 isoform X2</fullName>
    </submittedName>
</protein>
<gene>
    <name evidence="4 5" type="primary">LOC113470476</name>
</gene>
<feature type="compositionally biased region" description="Acidic residues" evidence="1">
    <location>
        <begin position="1"/>
        <end position="10"/>
    </location>
</feature>
<reference evidence="4 5" key="1">
    <citation type="submission" date="2025-04" db="UniProtKB">
        <authorList>
            <consortium name="RefSeq"/>
        </authorList>
    </citation>
    <scope>IDENTIFICATION</scope>
</reference>
<dbReference type="RefSeq" id="XP_026684752.1">
    <property type="nucleotide sequence ID" value="XM_026828951.1"/>
</dbReference>
<dbReference type="GeneID" id="113470476"/>
<evidence type="ECO:0000313" key="3">
    <source>
        <dbReference type="Proteomes" id="UP000079169"/>
    </source>
</evidence>
<sequence length="160" mass="18483">MAPNINEEDTAMISEKSGPWIPPGQLLSKESRQLHSSDSITQQIGDKMLSFYSSLKYYALRLYIIFWHEISMDPAVRPSPWAPPVKGPEVKLSWNDVFTTRRRRIFFVFIHITALVGLYHCLSGRAMALTMLWGKNSLRFGLPCSENSYNFSHIYFYSQL</sequence>
<keyword evidence="2" id="KW-1133">Transmembrane helix</keyword>
<dbReference type="RefSeq" id="XP_026684751.1">
    <property type="nucleotide sequence ID" value="XM_026828950.1"/>
</dbReference>
<dbReference type="Proteomes" id="UP000079169">
    <property type="component" value="Unplaced"/>
</dbReference>
<accession>A0A3Q0J8F0</accession>
<organism evidence="3 5">
    <name type="scientific">Diaphorina citri</name>
    <name type="common">Asian citrus psyllid</name>
    <dbReference type="NCBI Taxonomy" id="121845"/>
    <lineage>
        <taxon>Eukaryota</taxon>
        <taxon>Metazoa</taxon>
        <taxon>Ecdysozoa</taxon>
        <taxon>Arthropoda</taxon>
        <taxon>Hexapoda</taxon>
        <taxon>Insecta</taxon>
        <taxon>Pterygota</taxon>
        <taxon>Neoptera</taxon>
        <taxon>Paraneoptera</taxon>
        <taxon>Hemiptera</taxon>
        <taxon>Sternorrhyncha</taxon>
        <taxon>Psylloidea</taxon>
        <taxon>Psyllidae</taxon>
        <taxon>Diaphorininae</taxon>
        <taxon>Diaphorina</taxon>
    </lineage>
</organism>
<keyword evidence="3" id="KW-1185">Reference proteome</keyword>
<name>A0A3Q0J8F0_DIACI</name>
<dbReference type="PaxDb" id="121845-A0A3Q0J8F0"/>
<evidence type="ECO:0000313" key="4">
    <source>
        <dbReference type="RefSeq" id="XP_026684751.1"/>
    </source>
</evidence>
<feature type="transmembrane region" description="Helical" evidence="2">
    <location>
        <begin position="105"/>
        <end position="133"/>
    </location>
</feature>
<evidence type="ECO:0000256" key="2">
    <source>
        <dbReference type="SAM" id="Phobius"/>
    </source>
</evidence>
<evidence type="ECO:0000313" key="5">
    <source>
        <dbReference type="RefSeq" id="XP_026684752.1"/>
    </source>
</evidence>
<evidence type="ECO:0000256" key="1">
    <source>
        <dbReference type="SAM" id="MobiDB-lite"/>
    </source>
</evidence>
<proteinExistence type="predicted"/>
<feature type="region of interest" description="Disordered" evidence="1">
    <location>
        <begin position="1"/>
        <end position="21"/>
    </location>
</feature>
<keyword evidence="2" id="KW-0472">Membrane</keyword>